<dbReference type="Proteomes" id="UP000659654">
    <property type="component" value="Unassembled WGS sequence"/>
</dbReference>
<dbReference type="InterPro" id="IPR042171">
    <property type="entry name" value="Acyl-CoA_hotdog"/>
</dbReference>
<evidence type="ECO:0000259" key="3">
    <source>
        <dbReference type="Pfam" id="PF13622"/>
    </source>
</evidence>
<dbReference type="SUPFAM" id="SSF54637">
    <property type="entry name" value="Thioesterase/thiol ester dehydrase-isomerase"/>
    <property type="match status" value="2"/>
</dbReference>
<evidence type="ECO:0000259" key="4">
    <source>
        <dbReference type="Pfam" id="PF20789"/>
    </source>
</evidence>
<feature type="domain" description="Acyl-CoA thioesterase-like N-terminal HotDog" evidence="3">
    <location>
        <begin position="35"/>
        <end position="112"/>
    </location>
</feature>
<dbReference type="GO" id="GO:0009062">
    <property type="term" value="P:fatty acid catabolic process"/>
    <property type="evidence" value="ECO:0007669"/>
    <property type="project" value="TreeGrafter"/>
</dbReference>
<dbReference type="eggNOG" id="KOG3016">
    <property type="taxonomic scope" value="Eukaryota"/>
</dbReference>
<reference evidence="6" key="2">
    <citation type="submission" date="2020-08" db="EMBL/GenBank/DDBJ databases">
        <authorList>
            <person name="Kikuchi T."/>
        </authorList>
    </citation>
    <scope>NUCLEOTIDE SEQUENCE</scope>
    <source>
        <strain evidence="5">Ka4C1</strain>
    </source>
</reference>
<dbReference type="SMR" id="A0A1I7SRE8"/>
<accession>A0A1I7SRE8</accession>
<evidence type="ECO:0000313" key="9">
    <source>
        <dbReference type="WBParaSite" id="BXY_1561200.1"/>
    </source>
</evidence>
<name>A0A1I7SRE8_BURXY</name>
<dbReference type="CDD" id="cd03445">
    <property type="entry name" value="Thioesterase_II_repeat2"/>
    <property type="match status" value="1"/>
</dbReference>
<feature type="domain" description="Acyl-CoA thioesterase-like C-terminal" evidence="4">
    <location>
        <begin position="180"/>
        <end position="291"/>
    </location>
</feature>
<keyword evidence="8" id="KW-1185">Reference proteome</keyword>
<dbReference type="PANTHER" id="PTHR11066">
    <property type="entry name" value="ACYL-COA THIOESTERASE"/>
    <property type="match status" value="1"/>
</dbReference>
<protein>
    <submittedName>
        <fullName evidence="5">(pine wood nematode) hypothetical protein</fullName>
    </submittedName>
</protein>
<dbReference type="GO" id="GO:0005782">
    <property type="term" value="C:peroxisomal matrix"/>
    <property type="evidence" value="ECO:0007669"/>
    <property type="project" value="UniProtKB-SubCell"/>
</dbReference>
<proteinExistence type="inferred from homology"/>
<evidence type="ECO:0000313" key="8">
    <source>
        <dbReference type="Proteomes" id="UP000659654"/>
    </source>
</evidence>
<evidence type="ECO:0000313" key="5">
    <source>
        <dbReference type="EMBL" id="CAD5218042.1"/>
    </source>
</evidence>
<dbReference type="Proteomes" id="UP000095284">
    <property type="component" value="Unplaced"/>
</dbReference>
<dbReference type="CDD" id="cd03444">
    <property type="entry name" value="Thioesterase_II_repeat1"/>
    <property type="match status" value="1"/>
</dbReference>
<dbReference type="InterPro" id="IPR029069">
    <property type="entry name" value="HotDog_dom_sf"/>
</dbReference>
<comment type="similarity">
    <text evidence="1">Belongs to the C/M/P thioester hydrolase family.</text>
</comment>
<dbReference type="PANTHER" id="PTHR11066:SF34">
    <property type="entry name" value="ACYL-COENZYME A THIOESTERASE 8"/>
    <property type="match status" value="1"/>
</dbReference>
<dbReference type="InterPro" id="IPR049449">
    <property type="entry name" value="TesB_ACOT8-like_N"/>
</dbReference>
<dbReference type="Gene3D" id="2.40.160.210">
    <property type="entry name" value="Acyl-CoA thioesterase, double hotdog domain"/>
    <property type="match status" value="1"/>
</dbReference>
<dbReference type="Proteomes" id="UP000582659">
    <property type="component" value="Unassembled WGS sequence"/>
</dbReference>
<dbReference type="GO" id="GO:0006637">
    <property type="term" value="P:acyl-CoA metabolic process"/>
    <property type="evidence" value="ECO:0007669"/>
    <property type="project" value="InterPro"/>
</dbReference>
<keyword evidence="2" id="KW-0378">Hydrolase</keyword>
<sequence length="299" mass="33974">MNSNVKYQNPWDRLVKIGEGKFRTNEGHNDPNVGHNMIFGGSLVSNAVHCCYEGVPKGWHLSNLHSYFLRAGNGDLPTEYEVQTLRDGRNFVFRQVNVKQDGKLIYSAQLTFRNFPNKLLLPQISMPEVPKPEEVKTSIELLNEYKKTKPDERLFANATMRISVPFIELRPVCGMDYLIGPPKPTRKQLLWTKWKGTPASSTEQFAVTALSAISDFGLSIAGSQFFYNVPMKVQTSLDQNVWIHRTDFDLNEYILLEQNADWHSDGNTFIQGRIWTQNGTLLASLAQNVVVEPVVNNKL</sequence>
<dbReference type="InterPro" id="IPR049450">
    <property type="entry name" value="ACOT8-like_C"/>
</dbReference>
<dbReference type="Pfam" id="PF20789">
    <property type="entry name" value="4HBT_3C"/>
    <property type="match status" value="1"/>
</dbReference>
<gene>
    <name evidence="5" type="ORF">BXYJ_LOCUS5435</name>
</gene>
<dbReference type="Pfam" id="PF13622">
    <property type="entry name" value="4HBT_3"/>
    <property type="match status" value="1"/>
</dbReference>
<organism evidence="7 9">
    <name type="scientific">Bursaphelenchus xylophilus</name>
    <name type="common">Pinewood nematode worm</name>
    <name type="synonym">Aphelenchoides xylophilus</name>
    <dbReference type="NCBI Taxonomy" id="6326"/>
    <lineage>
        <taxon>Eukaryota</taxon>
        <taxon>Metazoa</taxon>
        <taxon>Ecdysozoa</taxon>
        <taxon>Nematoda</taxon>
        <taxon>Chromadorea</taxon>
        <taxon>Rhabditida</taxon>
        <taxon>Tylenchina</taxon>
        <taxon>Tylenchomorpha</taxon>
        <taxon>Aphelenchoidea</taxon>
        <taxon>Aphelenchoididae</taxon>
        <taxon>Bursaphelenchus</taxon>
    </lineage>
</organism>
<reference evidence="9" key="1">
    <citation type="submission" date="2016-11" db="UniProtKB">
        <authorList>
            <consortium name="WormBaseParasite"/>
        </authorList>
    </citation>
    <scope>IDENTIFICATION</scope>
</reference>
<dbReference type="AlphaFoldDB" id="A0A1I7SRE8"/>
<dbReference type="WBParaSite" id="BXY_1561200.1">
    <property type="protein sequence ID" value="BXY_1561200.1"/>
    <property type="gene ID" value="BXY_1561200"/>
</dbReference>
<dbReference type="InterPro" id="IPR003703">
    <property type="entry name" value="Acyl_CoA_thio"/>
</dbReference>
<dbReference type="EMBL" id="CAJFDI010000002">
    <property type="protein sequence ID" value="CAD5218042.1"/>
    <property type="molecule type" value="Genomic_DNA"/>
</dbReference>
<evidence type="ECO:0000313" key="7">
    <source>
        <dbReference type="Proteomes" id="UP000095284"/>
    </source>
</evidence>
<evidence type="ECO:0000256" key="1">
    <source>
        <dbReference type="ARBA" id="ARBA00006538"/>
    </source>
</evidence>
<dbReference type="OrthoDB" id="68328at2759"/>
<evidence type="ECO:0000313" key="6">
    <source>
        <dbReference type="EMBL" id="CAG9102525.1"/>
    </source>
</evidence>
<dbReference type="GO" id="GO:0047617">
    <property type="term" value="F:fatty acyl-CoA hydrolase activity"/>
    <property type="evidence" value="ECO:0007669"/>
    <property type="project" value="InterPro"/>
</dbReference>
<evidence type="ECO:0000256" key="2">
    <source>
        <dbReference type="ARBA" id="ARBA00022801"/>
    </source>
</evidence>
<dbReference type="EMBL" id="CAJFCV020000002">
    <property type="protein sequence ID" value="CAG9102525.1"/>
    <property type="molecule type" value="Genomic_DNA"/>
</dbReference>